<name>A0A2Z4AES1_9BACT</name>
<dbReference type="EMBL" id="CP029803">
    <property type="protein sequence ID" value="AWT60823.1"/>
    <property type="molecule type" value="Genomic_DNA"/>
</dbReference>
<evidence type="ECO:0000256" key="1">
    <source>
        <dbReference type="SAM" id="MobiDB-lite"/>
    </source>
</evidence>
<protein>
    <submittedName>
        <fullName evidence="2">Uncharacterized protein</fullName>
    </submittedName>
</protein>
<organism evidence="2 3">
    <name type="scientific">Candidatus Moanibacter tarae</name>
    <dbReference type="NCBI Taxonomy" id="2200854"/>
    <lineage>
        <taxon>Bacteria</taxon>
        <taxon>Pseudomonadati</taxon>
        <taxon>Verrucomicrobiota</taxon>
        <taxon>Opitutia</taxon>
        <taxon>Puniceicoccales</taxon>
        <taxon>Puniceicoccales incertae sedis</taxon>
        <taxon>Candidatus Moanibacter</taxon>
    </lineage>
</organism>
<evidence type="ECO:0000313" key="3">
    <source>
        <dbReference type="Proteomes" id="UP000247465"/>
    </source>
</evidence>
<reference evidence="2 3" key="1">
    <citation type="submission" date="2018-06" db="EMBL/GenBank/DDBJ databases">
        <title>Draft Genome Sequence of a Novel Marine Bacterium Related to the Verrucomicrobia.</title>
        <authorList>
            <person name="Vosseberg J."/>
            <person name="Martijn J."/>
            <person name="Ettema T.J.G."/>
        </authorList>
    </citation>
    <scope>NUCLEOTIDE SEQUENCE [LARGE SCALE GENOMIC DNA]</scope>
    <source>
        <strain evidence="2">TARA_B100001123</strain>
    </source>
</reference>
<feature type="region of interest" description="Disordered" evidence="1">
    <location>
        <begin position="1"/>
        <end position="33"/>
    </location>
</feature>
<proteinExistence type="predicted"/>
<gene>
    <name evidence="2" type="ORF">DF168_02045</name>
</gene>
<dbReference type="AlphaFoldDB" id="A0A2Z4AES1"/>
<accession>A0A2Z4AES1</accession>
<evidence type="ECO:0000313" key="2">
    <source>
        <dbReference type="EMBL" id="AWT60823.1"/>
    </source>
</evidence>
<dbReference type="KEGG" id="mtar:DF168_02045"/>
<sequence length="96" mass="10682">MNRGAAGEPPSSDLGINQPDHLIPLKTGGDSRVKSRVCKSRSVKIQRSLIGEQNRFNNMCHFDATLEAKQPRQVNSAKMAQLKYRNNCVTPFTLNV</sequence>
<dbReference type="Proteomes" id="UP000247465">
    <property type="component" value="Chromosome"/>
</dbReference>